<keyword evidence="2" id="KW-1185">Reference proteome</keyword>
<accession>W6K4R0</accession>
<sequence>MTRGRTSDGKPRWLVGAARTVRSSGRLSALGNRAVGGVQGNRTLVDVATRVFAFSGGVPLIYLKGGVAVADVPNPERLPVVLVNAVGAGVEAIPGLIEEVAGLQRETLGFRPVLLVSVPCFREVRAQGWPMELVVPQQEWDFEQEWEDYLAGRVAMIATRYRTWGSVGVVDGRLEPMGRRVLQQLATYRPWEASFL</sequence>
<reference evidence="1 2" key="1">
    <citation type="journal article" date="2013" name="ISME J.">
        <title>A metabolic model for members of the genus Tetrasphaera involved in enhanced biological phosphorus removal.</title>
        <authorList>
            <person name="Kristiansen R."/>
            <person name="Nguyen H.T.T."/>
            <person name="Saunders A.M."/>
            <person name="Nielsen J.L."/>
            <person name="Wimmer R."/>
            <person name="Le V.Q."/>
            <person name="McIlroy S.J."/>
            <person name="Petrovski S."/>
            <person name="Seviour R.J."/>
            <person name="Calteau A."/>
            <person name="Nielsen K.L."/>
            <person name="Nielsen P.H."/>
        </authorList>
    </citation>
    <scope>NUCLEOTIDE SEQUENCE [LARGE SCALE GENOMIC DNA]</scope>
    <source>
        <strain evidence="1 2">Ben110</strain>
    </source>
</reference>
<gene>
    <name evidence="1" type="ORF">BN11_700006</name>
</gene>
<dbReference type="RefSeq" id="WP_048695927.1">
    <property type="nucleotide sequence ID" value="NZ_HG764815.1"/>
</dbReference>
<organism evidence="1 2">
    <name type="scientific">Nostocoides australiense Ben110</name>
    <dbReference type="NCBI Taxonomy" id="1193182"/>
    <lineage>
        <taxon>Bacteria</taxon>
        <taxon>Bacillati</taxon>
        <taxon>Actinomycetota</taxon>
        <taxon>Actinomycetes</taxon>
        <taxon>Micrococcales</taxon>
        <taxon>Intrasporangiaceae</taxon>
        <taxon>Nostocoides</taxon>
    </lineage>
</organism>
<dbReference type="STRING" id="1193182.BN11_700006"/>
<evidence type="ECO:0000313" key="2">
    <source>
        <dbReference type="Proteomes" id="UP000035763"/>
    </source>
</evidence>
<dbReference type="EMBL" id="CAJA01000497">
    <property type="protein sequence ID" value="CCH75449.1"/>
    <property type="molecule type" value="Genomic_DNA"/>
</dbReference>
<dbReference type="OrthoDB" id="5185582at2"/>
<protein>
    <submittedName>
        <fullName evidence="1">Uncharacterized protein</fullName>
    </submittedName>
</protein>
<evidence type="ECO:0000313" key="1">
    <source>
        <dbReference type="EMBL" id="CCH75449.1"/>
    </source>
</evidence>
<dbReference type="AlphaFoldDB" id="W6K4R0"/>
<proteinExistence type="predicted"/>
<dbReference type="Proteomes" id="UP000035763">
    <property type="component" value="Unassembled WGS sequence"/>
</dbReference>
<name>W6K4R0_9MICO</name>
<comment type="caution">
    <text evidence="1">The sequence shown here is derived from an EMBL/GenBank/DDBJ whole genome shotgun (WGS) entry which is preliminary data.</text>
</comment>